<evidence type="ECO:0000259" key="1">
    <source>
        <dbReference type="Pfam" id="PF13538"/>
    </source>
</evidence>
<feature type="domain" description="UvrD-like helicase C-terminal" evidence="1">
    <location>
        <begin position="566"/>
        <end position="616"/>
    </location>
</feature>
<keyword evidence="4" id="KW-1185">Reference proteome</keyword>
<keyword evidence="3" id="KW-0547">Nucleotide-binding</keyword>
<dbReference type="AlphaFoldDB" id="A0A410VD51"/>
<reference evidence="2" key="3">
    <citation type="submission" date="2022-12" db="EMBL/GenBank/DDBJ databases">
        <authorList>
            <person name="Sun Q."/>
            <person name="Zhou Y."/>
        </authorList>
    </citation>
    <scope>NUCLEOTIDE SEQUENCE</scope>
    <source>
        <strain evidence="2">CGMCC 1.15034</strain>
    </source>
</reference>
<dbReference type="EMBL" id="CP030057">
    <property type="protein sequence ID" value="QOZ62677.1"/>
    <property type="molecule type" value="Genomic_DNA"/>
</dbReference>
<keyword evidence="3" id="KW-0378">Hydrolase</keyword>
<reference evidence="2" key="1">
    <citation type="journal article" date="2014" name="Int. J. Syst. Evol. Microbiol.">
        <title>Complete genome sequence of Corynebacterium casei LMG S-19264T (=DSM 44701T), isolated from a smear-ripened cheese.</title>
        <authorList>
            <consortium name="US DOE Joint Genome Institute (JGI-PGF)"/>
            <person name="Walter F."/>
            <person name="Albersmeier A."/>
            <person name="Kalinowski J."/>
            <person name="Ruckert C."/>
        </authorList>
    </citation>
    <scope>NUCLEOTIDE SEQUENCE</scope>
    <source>
        <strain evidence="2">CGMCC 1.15034</strain>
    </source>
</reference>
<evidence type="ECO:0000313" key="3">
    <source>
        <dbReference type="EMBL" id="QOZ62677.1"/>
    </source>
</evidence>
<proteinExistence type="predicted"/>
<accession>A0A410VD51</accession>
<dbReference type="InterPro" id="IPR027417">
    <property type="entry name" value="P-loop_NTPase"/>
</dbReference>
<sequence>MDIVFGENSNTVAARSLQDALRRLEISGTLYLGYPVLSTADAKVFVDALLVSQSHGLIAFDLSSHVDPHPNDDQIAEITERQNQIYASIYNKLNTHRDLRKGRSLGVTINVLTCHPSLERTIEEDDVVICPPNQLAEVLAEFEPVDEALLRPLNAAVQRVSTLRPLKRRENVTKIGSRGAILKKIEKEIANLDQWQNRGAIEYANGPQRIRGLAGSGKTVVLALKAAYLHARHPEWKIAVTFQSRSLYQQFRDLIRRFMFDQIEDEPDWSSLLVMHAWGSNRDQGVYSSICNLYDVGAMDWRTADAKYGSRAFEGACDELNAVINQQGPKRLFDAVLIDEAQDFPTSFFRMIYNVVPSPHRIMWAYDDLQNLGDYEMRSEHELFGSDAAGRPLVTLRNEADRPKEDIVLPVCYRNTPWTLATAHALGFGLYRPQGLVQMFEEPSIWPRIGYEVVKGRLQLGQPISVRRSPESYPSYFVDLLNPDDAIRCEAFNTADEQYAALADAIWTNIHEDELDATDILVVLPSAYTSRKTGASVMAALAARKVNAHLVGVTTSRDEVFSPNSVAVTHIFRAKGNEAPMVYIVNAEFCQVGFELSRKRNILFTGITRSRCWVRLFGVGPLMQALKDEVEEVRRRQFALEFTYPTEEELKKLARVHRDMTDEERKDWERKISDAGELFRAVIDGDLPLEALPPELQKSIIAVTRRGGDARGTKGKK</sequence>
<name>A0A410VD51_9BRAD</name>
<dbReference type="Gene3D" id="3.40.50.300">
    <property type="entry name" value="P-loop containing nucleotide triphosphate hydrolases"/>
    <property type="match status" value="2"/>
</dbReference>
<dbReference type="Proteomes" id="UP000593880">
    <property type="component" value="Chromosome"/>
</dbReference>
<dbReference type="EMBL" id="BMHC01000028">
    <property type="protein sequence ID" value="GGI33041.1"/>
    <property type="molecule type" value="Genomic_DNA"/>
</dbReference>
<evidence type="ECO:0000313" key="2">
    <source>
        <dbReference type="EMBL" id="GGI33041.1"/>
    </source>
</evidence>
<keyword evidence="3" id="KW-0347">Helicase</keyword>
<dbReference type="OrthoDB" id="7066673at2"/>
<evidence type="ECO:0000313" key="4">
    <source>
        <dbReference type="Proteomes" id="UP000593880"/>
    </source>
</evidence>
<protein>
    <submittedName>
        <fullName evidence="3">RNA helicase</fullName>
    </submittedName>
</protein>
<keyword evidence="3" id="KW-0067">ATP-binding</keyword>
<evidence type="ECO:0000313" key="5">
    <source>
        <dbReference type="Proteomes" id="UP000625079"/>
    </source>
</evidence>
<dbReference type="Pfam" id="PF13538">
    <property type="entry name" value="UvrD_C_2"/>
    <property type="match status" value="1"/>
</dbReference>
<dbReference type="InterPro" id="IPR027785">
    <property type="entry name" value="UvrD-like_helicase_C"/>
</dbReference>
<dbReference type="SUPFAM" id="SSF52540">
    <property type="entry name" value="P-loop containing nucleoside triphosphate hydrolases"/>
    <property type="match status" value="1"/>
</dbReference>
<gene>
    <name evidence="2" type="ORF">GCM10010987_72410</name>
    <name evidence="3" type="ORF">XH86_31020</name>
</gene>
<dbReference type="GO" id="GO:0004386">
    <property type="term" value="F:helicase activity"/>
    <property type="evidence" value="ECO:0007669"/>
    <property type="project" value="UniProtKB-KW"/>
</dbReference>
<dbReference type="Proteomes" id="UP000625079">
    <property type="component" value="Unassembled WGS sequence"/>
</dbReference>
<dbReference type="RefSeq" id="WP_128968247.1">
    <property type="nucleotide sequence ID" value="NZ_BMHC01000028.1"/>
</dbReference>
<organism evidence="2 5">
    <name type="scientific">Bradyrhizobium guangdongense</name>
    <dbReference type="NCBI Taxonomy" id="1325090"/>
    <lineage>
        <taxon>Bacteria</taxon>
        <taxon>Pseudomonadati</taxon>
        <taxon>Pseudomonadota</taxon>
        <taxon>Alphaproteobacteria</taxon>
        <taxon>Hyphomicrobiales</taxon>
        <taxon>Nitrobacteraceae</taxon>
        <taxon>Bradyrhizobium</taxon>
    </lineage>
</organism>
<reference evidence="3 4" key="2">
    <citation type="submission" date="2018-06" db="EMBL/GenBank/DDBJ databases">
        <title>Comparative genomics of rhizobia nodulating Arachis hypogaea in China.</title>
        <authorList>
            <person name="Li Y."/>
        </authorList>
    </citation>
    <scope>NUCLEOTIDE SEQUENCE [LARGE SCALE GENOMIC DNA]</scope>
    <source>
        <strain evidence="3 4">CCBAU 51658</strain>
    </source>
</reference>